<sequence>MALIKGIHHVALKCCSSEEYKNVAEFYGDILGLSVARKWDGGIMFDTGDGIIEVFEDGESPLPQGNIRHFAFAAEDVDACVFAVRKAGYEVFVEPKDIEIQSDPKFPARIAFCRGPLGEEIEFFCEK</sequence>
<feature type="domain" description="VOC" evidence="1">
    <location>
        <begin position="6"/>
        <end position="126"/>
    </location>
</feature>
<protein>
    <submittedName>
        <fullName evidence="2">VOC family protein</fullName>
    </submittedName>
</protein>
<evidence type="ECO:0000313" key="2">
    <source>
        <dbReference type="EMBL" id="MEQ2593370.1"/>
    </source>
</evidence>
<dbReference type="InterPro" id="IPR037523">
    <property type="entry name" value="VOC_core"/>
</dbReference>
<dbReference type="PROSITE" id="PS51819">
    <property type="entry name" value="VOC"/>
    <property type="match status" value="1"/>
</dbReference>
<dbReference type="InterPro" id="IPR029068">
    <property type="entry name" value="Glyas_Bleomycin-R_OHBP_Dase"/>
</dbReference>
<dbReference type="Gene3D" id="3.10.180.10">
    <property type="entry name" value="2,3-Dihydroxybiphenyl 1,2-Dioxygenase, domain 1"/>
    <property type="match status" value="1"/>
</dbReference>
<proteinExistence type="predicted"/>
<reference evidence="2 3" key="1">
    <citation type="submission" date="2024-04" db="EMBL/GenBank/DDBJ databases">
        <title>Human intestinal bacterial collection.</title>
        <authorList>
            <person name="Pauvert C."/>
            <person name="Hitch T.C.A."/>
            <person name="Clavel T."/>
        </authorList>
    </citation>
    <scope>NUCLEOTIDE SEQUENCE [LARGE SCALE GENOMIC DNA]</scope>
    <source>
        <strain evidence="2 3">CLA-AA-H181</strain>
    </source>
</reference>
<gene>
    <name evidence="2" type="ORF">AAAU18_10675</name>
</gene>
<keyword evidence="3" id="KW-1185">Reference proteome</keyword>
<accession>A0ABV1IAY9</accession>
<evidence type="ECO:0000259" key="1">
    <source>
        <dbReference type="PROSITE" id="PS51819"/>
    </source>
</evidence>
<organism evidence="2 3">
    <name type="scientific">Coprococcus aceti</name>
    <dbReference type="NCBI Taxonomy" id="2981786"/>
    <lineage>
        <taxon>Bacteria</taxon>
        <taxon>Bacillati</taxon>
        <taxon>Bacillota</taxon>
        <taxon>Clostridia</taxon>
        <taxon>Lachnospirales</taxon>
        <taxon>Lachnospiraceae</taxon>
        <taxon>Coprococcus</taxon>
    </lineage>
</organism>
<comment type="caution">
    <text evidence="2">The sequence shown here is derived from an EMBL/GenBank/DDBJ whole genome shotgun (WGS) entry which is preliminary data.</text>
</comment>
<dbReference type="Proteomes" id="UP001494672">
    <property type="component" value="Unassembled WGS sequence"/>
</dbReference>
<dbReference type="SUPFAM" id="SSF54593">
    <property type="entry name" value="Glyoxalase/Bleomycin resistance protein/Dihydroxybiphenyl dioxygenase"/>
    <property type="match status" value="1"/>
</dbReference>
<evidence type="ECO:0000313" key="3">
    <source>
        <dbReference type="Proteomes" id="UP001494672"/>
    </source>
</evidence>
<dbReference type="RefSeq" id="WP_173795491.1">
    <property type="nucleotide sequence ID" value="NZ_JBBNGJ010000008.1"/>
</dbReference>
<name>A0ABV1IAY9_9FIRM</name>
<dbReference type="Pfam" id="PF00903">
    <property type="entry name" value="Glyoxalase"/>
    <property type="match status" value="1"/>
</dbReference>
<dbReference type="EMBL" id="JBBNGJ010000008">
    <property type="protein sequence ID" value="MEQ2593370.1"/>
    <property type="molecule type" value="Genomic_DNA"/>
</dbReference>
<dbReference type="InterPro" id="IPR004360">
    <property type="entry name" value="Glyas_Fos-R_dOase_dom"/>
</dbReference>